<proteinExistence type="predicted"/>
<organism evidence="2 3">
    <name type="scientific">Paraburkholderia dioscoreae</name>
    <dbReference type="NCBI Taxonomy" id="2604047"/>
    <lineage>
        <taxon>Bacteria</taxon>
        <taxon>Pseudomonadati</taxon>
        <taxon>Pseudomonadota</taxon>
        <taxon>Betaproteobacteria</taxon>
        <taxon>Burkholderiales</taxon>
        <taxon>Burkholderiaceae</taxon>
        <taxon>Paraburkholderia</taxon>
    </lineage>
</organism>
<evidence type="ECO:0000259" key="1">
    <source>
        <dbReference type="Pfam" id="PF22557"/>
    </source>
</evidence>
<dbReference type="Proteomes" id="UP000325811">
    <property type="component" value="Chromosome I"/>
</dbReference>
<reference evidence="2 3" key="1">
    <citation type="submission" date="2019-08" db="EMBL/GenBank/DDBJ databases">
        <authorList>
            <person name="Herpell B J."/>
        </authorList>
    </citation>
    <scope>NUCLEOTIDE SEQUENCE [LARGE SCALE GENOMIC DNA]</scope>
    <source>
        <strain evidence="3">Msb3</strain>
    </source>
</reference>
<dbReference type="EMBL" id="LR699553">
    <property type="protein sequence ID" value="VVD27448.1"/>
    <property type="molecule type" value="Genomic_DNA"/>
</dbReference>
<dbReference type="Pfam" id="PF22557">
    <property type="entry name" value="DuOB"/>
    <property type="match status" value="1"/>
</dbReference>
<keyword evidence="3" id="KW-1185">Reference proteome</keyword>
<dbReference type="KEGG" id="pdio:PDMSB3_0986"/>
<evidence type="ECO:0000313" key="3">
    <source>
        <dbReference type="Proteomes" id="UP000325811"/>
    </source>
</evidence>
<dbReference type="AlphaFoldDB" id="A0A5Q4ZJ91"/>
<feature type="domain" description="Dual OB-containing" evidence="1">
    <location>
        <begin position="4"/>
        <end position="226"/>
    </location>
</feature>
<dbReference type="RefSeq" id="WP_407670524.1">
    <property type="nucleotide sequence ID" value="NZ_LR699553.1"/>
</dbReference>
<accession>A0A5Q4ZJ91</accession>
<sequence>MVTKRIICLANSRKRAEHCVAGIEILDGGQRLGGWIRPVGSGHEQALLTIEQLYIDGTSAQVLDVLDVHLTRHQPDGCQVENWQVDNTQRWVKSHEVDRQRLVNAMQPPAILFQNGSHTSAGLNDQILTEEADRHGGSLLLVHVPHVAIHVFDHWGRRKCQGRFEYNGTHYWITVTDPVIEAEFMPQREAVHDLGPCMLSVSLSSPLVKTVGGDNRSFRFKLIAAVIRLT</sequence>
<protein>
    <submittedName>
        <fullName evidence="2">Putative membrane protein</fullName>
    </submittedName>
</protein>
<evidence type="ECO:0000313" key="2">
    <source>
        <dbReference type="EMBL" id="VVD27448.1"/>
    </source>
</evidence>
<name>A0A5Q4ZJ91_9BURK</name>
<dbReference type="InterPro" id="IPR054335">
    <property type="entry name" value="DuOB_dom"/>
</dbReference>
<gene>
    <name evidence="2" type="ORF">PDMSB3_0986</name>
</gene>